<keyword evidence="1" id="KW-0378">Hydrolase</keyword>
<organism evidence="1 2">
    <name type="scientific">Streptomyces scopuliridis</name>
    <dbReference type="NCBI Taxonomy" id="452529"/>
    <lineage>
        <taxon>Bacteria</taxon>
        <taxon>Bacillati</taxon>
        <taxon>Actinomycetota</taxon>
        <taxon>Actinomycetes</taxon>
        <taxon>Kitasatosporales</taxon>
        <taxon>Streptomycetaceae</taxon>
        <taxon>Streptomyces</taxon>
    </lineage>
</organism>
<evidence type="ECO:0000313" key="1">
    <source>
        <dbReference type="EMBL" id="WSB99546.1"/>
    </source>
</evidence>
<dbReference type="Proteomes" id="UP001348369">
    <property type="component" value="Chromosome"/>
</dbReference>
<gene>
    <name evidence="1" type="ORF">OG835_22755</name>
</gene>
<reference evidence="1" key="1">
    <citation type="submission" date="2022-10" db="EMBL/GenBank/DDBJ databases">
        <title>The complete genomes of actinobacterial strains from the NBC collection.</title>
        <authorList>
            <person name="Joergensen T.S."/>
            <person name="Alvarez Arevalo M."/>
            <person name="Sterndorff E.B."/>
            <person name="Faurdal D."/>
            <person name="Vuksanovic O."/>
            <person name="Mourched A.-S."/>
            <person name="Charusanti P."/>
            <person name="Shaw S."/>
            <person name="Blin K."/>
            <person name="Weber T."/>
        </authorList>
    </citation>
    <scope>NUCLEOTIDE SEQUENCE</scope>
    <source>
        <strain evidence="1">NBC 01771</strain>
    </source>
</reference>
<accession>A0ACD4ZP16</accession>
<keyword evidence="2" id="KW-1185">Reference proteome</keyword>
<sequence>MLIAPRLVLTCAHVVNSALDRDRFDTELPPRGQVVPVRLPHVDRERQLAGRVVPEMWRPPRSRSEPGHPAPPSVGMLPYYGDLAVLELDTEAPPGAEPAPFLHQRDGNEVVAQWASGHTLPTLRAMLRVSAHPWIALDVLGGTVAEGFSGGPLWDRERQAVVGLVVAAHETAGQSATAPPRSDHHGLAAAMYAIGLSSIEAELPGLPPVAVPAAGRGRQQLLVILEELLTTRQAIKECEERLAARLGRKSVGPAADVERLAGMAMGVRRGVPELLDIVYEHIAECRPSGLTESGGWERLLRIARLVSPRERLSLHRRRNLSALLAHCRAIEPKALLRTVLPYAENLPTPVDLADATDILEGYDAQPGQRMAPLLQGVVHISVQERAAGGDVADDLDAWTRSTAPRLGVAPAAVDQFRADASAAHSATVASQRTGAVPPRVQVELLPVSPGHLFTYQIWVWSGDGRHEVVLTQDTEVRSHQVVEAIRTVLRTEVQEHPETAQLEFFVAPAWLRLEVDTWEFPGDVDDSGFHPGITRRVVLRSSERTRETYAGWKRRSSALPAAPRLLLDERCTDPAVARARLEVSPDTGIVVLCCDRQQQGRVLRQCIQAGVHTVLWHREDHGGQLATELLALVEDIDHTHIPEAVRLERAKAMADPDSPAHHGHQLSLLHDGPDHRPPPLAPDPWALTQP</sequence>
<proteinExistence type="predicted"/>
<keyword evidence="1" id="KW-0645">Protease</keyword>
<name>A0ACD4ZP16_9ACTN</name>
<evidence type="ECO:0000313" key="2">
    <source>
        <dbReference type="Proteomes" id="UP001348369"/>
    </source>
</evidence>
<protein>
    <submittedName>
        <fullName evidence="1">Serine protease</fullName>
    </submittedName>
</protein>
<dbReference type="EMBL" id="CP109109">
    <property type="protein sequence ID" value="WSB99546.1"/>
    <property type="molecule type" value="Genomic_DNA"/>
</dbReference>